<evidence type="ECO:0000256" key="2">
    <source>
        <dbReference type="ARBA" id="ARBA00007651"/>
    </source>
</evidence>
<feature type="transmembrane region" description="Helical" evidence="7">
    <location>
        <begin position="119"/>
        <end position="137"/>
    </location>
</feature>
<proteinExistence type="inferred from homology"/>
<dbReference type="InterPro" id="IPR044173">
    <property type="entry name" value="CASPL"/>
</dbReference>
<dbReference type="AlphaFoldDB" id="A0A175YIA8"/>
<sequence length="212" mass="22797">MKVSHIETGESSKTPAPAAGINRGMAILDVILRIVAVASTLASAVVMATSDQQLQFFTQVAVFNVEYEDFSTLRKSRVFEKQAKVISGMKASEIETGEASMIQKSPAAGINRGMTILDVILRLVAIASTVAGAVVMATSDQQLQFFTQVAVFNVEYDDFSTLRYFVVINSLAAAYFALSIPLALMQIARSAAKQSRALLIIMDTSACAYPVL</sequence>
<keyword evidence="3 7" id="KW-1003">Cell membrane</keyword>
<comment type="subunit">
    <text evidence="7">Homodimer and heterodimers.</text>
</comment>
<dbReference type="EMBL" id="LNRQ01000009">
    <property type="protein sequence ID" value="KZM83434.1"/>
    <property type="molecule type" value="Genomic_DNA"/>
</dbReference>
<feature type="domain" description="Casparian strip membrane protein" evidence="8">
    <location>
        <begin position="112"/>
        <end position="205"/>
    </location>
</feature>
<keyword evidence="5 7" id="KW-1133">Transmembrane helix</keyword>
<reference evidence="9" key="1">
    <citation type="journal article" date="2016" name="Nat. Genet.">
        <title>A high-quality carrot genome assembly provides new insights into carotenoid accumulation and asterid genome evolution.</title>
        <authorList>
            <person name="Iorizzo M."/>
            <person name="Ellison S."/>
            <person name="Senalik D."/>
            <person name="Zeng P."/>
            <person name="Satapoomin P."/>
            <person name="Huang J."/>
            <person name="Bowman M."/>
            <person name="Iovene M."/>
            <person name="Sanseverino W."/>
            <person name="Cavagnaro P."/>
            <person name="Yildiz M."/>
            <person name="Macko-Podgorni A."/>
            <person name="Moranska E."/>
            <person name="Grzebelus E."/>
            <person name="Grzebelus D."/>
            <person name="Ashrafi H."/>
            <person name="Zheng Z."/>
            <person name="Cheng S."/>
            <person name="Spooner D."/>
            <person name="Van Deynze A."/>
            <person name="Simon P."/>
        </authorList>
    </citation>
    <scope>NUCLEOTIDE SEQUENCE [LARGE SCALE GENOMIC DNA]</scope>
    <source>
        <tissue evidence="9">Leaf</tissue>
    </source>
</reference>
<evidence type="ECO:0000256" key="7">
    <source>
        <dbReference type="RuleBase" id="RU361233"/>
    </source>
</evidence>
<feature type="domain" description="Casparian strip membrane protein" evidence="8">
    <location>
        <begin position="23"/>
        <end position="74"/>
    </location>
</feature>
<dbReference type="InterPro" id="IPR006459">
    <property type="entry name" value="CASP/CASPL"/>
</dbReference>
<comment type="similarity">
    <text evidence="2 7">Belongs to the Casparian strip membrane proteins (CASP) family.</text>
</comment>
<accession>A0A175YIA8</accession>
<dbReference type="Gramene" id="KZM83434">
    <property type="protein sequence ID" value="KZM83434"/>
    <property type="gene ID" value="DCAR_031003"/>
</dbReference>
<dbReference type="GO" id="GO:0005886">
    <property type="term" value="C:plasma membrane"/>
    <property type="evidence" value="ECO:0007669"/>
    <property type="project" value="UniProtKB-SubCell"/>
</dbReference>
<comment type="caution">
    <text evidence="9">The sequence shown here is derived from an EMBL/GenBank/DDBJ whole genome shotgun (WGS) entry which is preliminary data.</text>
</comment>
<comment type="subcellular location">
    <subcellularLocation>
        <location evidence="1 7">Cell membrane</location>
        <topology evidence="1 7">Multi-pass membrane protein</topology>
    </subcellularLocation>
</comment>
<dbReference type="NCBIfam" id="TIGR01569">
    <property type="entry name" value="A_tha_TIGR01569"/>
    <property type="match status" value="1"/>
</dbReference>
<evidence type="ECO:0000313" key="9">
    <source>
        <dbReference type="EMBL" id="KZM83434.1"/>
    </source>
</evidence>
<keyword evidence="4 7" id="KW-0812">Transmembrane</keyword>
<evidence type="ECO:0000256" key="4">
    <source>
        <dbReference type="ARBA" id="ARBA00022692"/>
    </source>
</evidence>
<name>A0A175YIA8_DAUCS</name>
<comment type="caution">
    <text evidence="7">Lacks conserved residue(s) required for the propagation of feature annotation.</text>
</comment>
<evidence type="ECO:0000256" key="1">
    <source>
        <dbReference type="ARBA" id="ARBA00004651"/>
    </source>
</evidence>
<dbReference type="InterPro" id="IPR006702">
    <property type="entry name" value="CASP_dom"/>
</dbReference>
<evidence type="ECO:0000256" key="5">
    <source>
        <dbReference type="ARBA" id="ARBA00022989"/>
    </source>
</evidence>
<organism evidence="9">
    <name type="scientific">Daucus carota subsp. sativus</name>
    <name type="common">Carrot</name>
    <dbReference type="NCBI Taxonomy" id="79200"/>
    <lineage>
        <taxon>Eukaryota</taxon>
        <taxon>Viridiplantae</taxon>
        <taxon>Streptophyta</taxon>
        <taxon>Embryophyta</taxon>
        <taxon>Tracheophyta</taxon>
        <taxon>Spermatophyta</taxon>
        <taxon>Magnoliopsida</taxon>
        <taxon>eudicotyledons</taxon>
        <taxon>Gunneridae</taxon>
        <taxon>Pentapetalae</taxon>
        <taxon>asterids</taxon>
        <taxon>campanulids</taxon>
        <taxon>Apiales</taxon>
        <taxon>Apiaceae</taxon>
        <taxon>Apioideae</taxon>
        <taxon>Scandiceae</taxon>
        <taxon>Daucinae</taxon>
        <taxon>Daucus</taxon>
        <taxon>Daucus sect. Daucus</taxon>
    </lineage>
</organism>
<dbReference type="STRING" id="79200.A0A175YIA8"/>
<keyword evidence="6 7" id="KW-0472">Membrane</keyword>
<evidence type="ECO:0000256" key="6">
    <source>
        <dbReference type="ARBA" id="ARBA00023136"/>
    </source>
</evidence>
<dbReference type="PANTHER" id="PTHR36488">
    <property type="entry name" value="CASP-LIKE PROTEIN 1U1"/>
    <property type="match status" value="1"/>
</dbReference>
<evidence type="ECO:0000259" key="8">
    <source>
        <dbReference type="Pfam" id="PF04535"/>
    </source>
</evidence>
<gene>
    <name evidence="9" type="ORF">DCAR_031003</name>
</gene>
<protein>
    <recommendedName>
        <fullName evidence="7">CASP-like protein</fullName>
    </recommendedName>
</protein>
<feature type="transmembrane region" description="Helical" evidence="7">
    <location>
        <begin position="162"/>
        <end position="184"/>
    </location>
</feature>
<evidence type="ECO:0000256" key="3">
    <source>
        <dbReference type="ARBA" id="ARBA00022475"/>
    </source>
</evidence>
<dbReference type="Pfam" id="PF04535">
    <property type="entry name" value="CASP_dom"/>
    <property type="match status" value="2"/>
</dbReference>